<evidence type="ECO:0000313" key="2">
    <source>
        <dbReference type="EMBL" id="GAG19186.1"/>
    </source>
</evidence>
<dbReference type="PANTHER" id="PTHR45947:SF3">
    <property type="entry name" value="SULFOQUINOVOSYL TRANSFERASE SQD2"/>
    <property type="match status" value="1"/>
</dbReference>
<dbReference type="SUPFAM" id="SSF53756">
    <property type="entry name" value="UDP-Glycosyltransferase/glycogen phosphorylase"/>
    <property type="match status" value="1"/>
</dbReference>
<feature type="non-terminal residue" evidence="2">
    <location>
        <position position="1"/>
    </location>
</feature>
<reference evidence="2" key="1">
    <citation type="journal article" date="2014" name="Front. Microbiol.">
        <title>High frequency of phylogenetically diverse reductive dehalogenase-homologous genes in deep subseafloor sedimentary metagenomes.</title>
        <authorList>
            <person name="Kawai M."/>
            <person name="Futagami T."/>
            <person name="Toyoda A."/>
            <person name="Takaki Y."/>
            <person name="Nishi S."/>
            <person name="Hori S."/>
            <person name="Arai W."/>
            <person name="Tsubouchi T."/>
            <person name="Morono Y."/>
            <person name="Uchiyama I."/>
            <person name="Ito T."/>
            <person name="Fujiyama A."/>
            <person name="Inagaki F."/>
            <person name="Takami H."/>
        </authorList>
    </citation>
    <scope>NUCLEOTIDE SEQUENCE</scope>
    <source>
        <strain evidence="2">Expedition CK06-06</strain>
    </source>
</reference>
<dbReference type="InterPro" id="IPR050194">
    <property type="entry name" value="Glycosyltransferase_grp1"/>
</dbReference>
<dbReference type="EMBL" id="BARS01039464">
    <property type="protein sequence ID" value="GAG19186.1"/>
    <property type="molecule type" value="Genomic_DNA"/>
</dbReference>
<evidence type="ECO:0000259" key="1">
    <source>
        <dbReference type="Pfam" id="PF00534"/>
    </source>
</evidence>
<dbReference type="InterPro" id="IPR001296">
    <property type="entry name" value="Glyco_trans_1"/>
</dbReference>
<gene>
    <name evidence="2" type="ORF">S01H1_60251</name>
</gene>
<feature type="domain" description="Glycosyl transferase family 1" evidence="1">
    <location>
        <begin position="1"/>
        <end position="151"/>
    </location>
</feature>
<dbReference type="GO" id="GO:0016757">
    <property type="term" value="F:glycosyltransferase activity"/>
    <property type="evidence" value="ECO:0007669"/>
    <property type="project" value="InterPro"/>
</dbReference>
<proteinExistence type="predicted"/>
<dbReference type="Gene3D" id="3.40.50.2000">
    <property type="entry name" value="Glycogen Phosphorylase B"/>
    <property type="match status" value="2"/>
</dbReference>
<accession>X0X2G9</accession>
<name>X0X2G9_9ZZZZ</name>
<comment type="caution">
    <text evidence="2">The sequence shown here is derived from an EMBL/GenBank/DDBJ whole genome shotgun (WGS) entry which is preliminary data.</text>
</comment>
<dbReference type="CDD" id="cd03801">
    <property type="entry name" value="GT4_PimA-like"/>
    <property type="match status" value="1"/>
</dbReference>
<dbReference type="PANTHER" id="PTHR45947">
    <property type="entry name" value="SULFOQUINOVOSYL TRANSFERASE SQD2"/>
    <property type="match status" value="1"/>
</dbReference>
<protein>
    <recommendedName>
        <fullName evidence="1">Glycosyl transferase family 1 domain-containing protein</fullName>
    </recommendedName>
</protein>
<dbReference type="AlphaFoldDB" id="X0X2G9"/>
<sequence length="186" mass="20657">LFLGRLEKRKGLPYLLQAYAQVKARMPDTRLLIVGPDGGMRQACEDFVRRERLKDVVFTGYVSEKDLPRYYKTADVFCAPNTGNESFGIILLEAMAAATPVVASDIEGFAYVVGHQADGLLVPRCDTSALADALLQLLSDPDRRQEMGRMGQIKAQRFDWSHVSQDVLSFYQRAAEKRGALAPEGT</sequence>
<organism evidence="2">
    <name type="scientific">marine sediment metagenome</name>
    <dbReference type="NCBI Taxonomy" id="412755"/>
    <lineage>
        <taxon>unclassified sequences</taxon>
        <taxon>metagenomes</taxon>
        <taxon>ecological metagenomes</taxon>
    </lineage>
</organism>
<dbReference type="Pfam" id="PF00534">
    <property type="entry name" value="Glycos_transf_1"/>
    <property type="match status" value="1"/>
</dbReference>